<protein>
    <recommendedName>
        <fullName evidence="1">Transcriptional repressor PaaX-like central Cas2-like domain-containing protein</fullName>
    </recommendedName>
</protein>
<dbReference type="AlphaFoldDB" id="A0A1F6V9D6"/>
<feature type="domain" description="Transcriptional repressor PaaX-like central Cas2-like" evidence="1">
    <location>
        <begin position="119"/>
        <end position="181"/>
    </location>
</feature>
<comment type="caution">
    <text evidence="2">The sequence shown here is derived from an EMBL/GenBank/DDBJ whole genome shotgun (WGS) entry which is preliminary data.</text>
</comment>
<gene>
    <name evidence="2" type="ORF">A2647_00745</name>
</gene>
<dbReference type="InterPro" id="IPR048846">
    <property type="entry name" value="PaaX-like_central"/>
</dbReference>
<name>A0A1F6V9D6_9BACT</name>
<accession>A0A1F6V9D6</accession>
<evidence type="ECO:0000313" key="3">
    <source>
        <dbReference type="Proteomes" id="UP000177370"/>
    </source>
</evidence>
<proteinExistence type="predicted"/>
<sequence length="192" mass="22774">MRGKILLKALEILKDGVISQIDFFEAVLASGYGASMNKIDYEYRKCQRVSEFRKYNEEDLRKRRRRLQVFISKLKHDGLIKEVKNKLTISNAGRKKILDLKNNLPDRHYQTENQRGLVIISFDIPEKLRRKRNWLREVVKNLQFGMVHKSVWIGKVKIPHEFILDLELLKIIEFVEIFEIGKTGTLKKMENF</sequence>
<reference evidence="2 3" key="1">
    <citation type="journal article" date="2016" name="Nat. Commun.">
        <title>Thousands of microbial genomes shed light on interconnected biogeochemical processes in an aquifer system.</title>
        <authorList>
            <person name="Anantharaman K."/>
            <person name="Brown C.T."/>
            <person name="Hug L.A."/>
            <person name="Sharon I."/>
            <person name="Castelle C.J."/>
            <person name="Probst A.J."/>
            <person name="Thomas B.C."/>
            <person name="Singh A."/>
            <person name="Wilkins M.J."/>
            <person name="Karaoz U."/>
            <person name="Brodie E.L."/>
            <person name="Williams K.H."/>
            <person name="Hubbard S.S."/>
            <person name="Banfield J.F."/>
        </authorList>
    </citation>
    <scope>NUCLEOTIDE SEQUENCE [LARGE SCALE GENOMIC DNA]</scope>
</reference>
<evidence type="ECO:0000313" key="2">
    <source>
        <dbReference type="EMBL" id="OGI66267.1"/>
    </source>
</evidence>
<organism evidence="2 3">
    <name type="scientific">Candidatus Nomurabacteria bacterium RIFCSPHIGHO2_01_FULL_40_24b</name>
    <dbReference type="NCBI Taxonomy" id="1801739"/>
    <lineage>
        <taxon>Bacteria</taxon>
        <taxon>Candidatus Nomuraibacteriota</taxon>
    </lineage>
</organism>
<dbReference type="Pfam" id="PF20803">
    <property type="entry name" value="PaaX_M"/>
    <property type="match status" value="1"/>
</dbReference>
<dbReference type="EMBL" id="MFTP01000002">
    <property type="protein sequence ID" value="OGI66267.1"/>
    <property type="molecule type" value="Genomic_DNA"/>
</dbReference>
<dbReference type="Proteomes" id="UP000177370">
    <property type="component" value="Unassembled WGS sequence"/>
</dbReference>
<evidence type="ECO:0000259" key="1">
    <source>
        <dbReference type="Pfam" id="PF20803"/>
    </source>
</evidence>